<dbReference type="AlphaFoldDB" id="D3BTD1"/>
<protein>
    <submittedName>
        <fullName evidence="2">Uncharacterized protein</fullName>
    </submittedName>
</protein>
<accession>D3BTD1</accession>
<reference evidence="2 3" key="1">
    <citation type="journal article" date="2011" name="Genome Res.">
        <title>Phylogeny-wide analysis of social amoeba genomes highlights ancient origins for complex intercellular communication.</title>
        <authorList>
            <person name="Heidel A.J."/>
            <person name="Lawal H.M."/>
            <person name="Felder M."/>
            <person name="Schilde C."/>
            <person name="Helps N.R."/>
            <person name="Tunggal B."/>
            <person name="Rivero F."/>
            <person name="John U."/>
            <person name="Schleicher M."/>
            <person name="Eichinger L."/>
            <person name="Platzer M."/>
            <person name="Noegel A.A."/>
            <person name="Schaap P."/>
            <person name="Gloeckner G."/>
        </authorList>
    </citation>
    <scope>NUCLEOTIDE SEQUENCE [LARGE SCALE GENOMIC DNA]</scope>
    <source>
        <strain evidence="3">ATCC 26659 / Pp 5 / PN500</strain>
    </source>
</reference>
<dbReference type="GeneID" id="31366893"/>
<feature type="compositionally biased region" description="Low complexity" evidence="1">
    <location>
        <begin position="40"/>
        <end position="49"/>
    </location>
</feature>
<feature type="compositionally biased region" description="Basic residues" evidence="1">
    <location>
        <begin position="65"/>
        <end position="75"/>
    </location>
</feature>
<evidence type="ECO:0000313" key="2">
    <source>
        <dbReference type="EMBL" id="EFA75348.1"/>
    </source>
</evidence>
<organism evidence="2 3">
    <name type="scientific">Heterostelium pallidum (strain ATCC 26659 / Pp 5 / PN500)</name>
    <name type="common">Cellular slime mold</name>
    <name type="synonym">Polysphondylium pallidum</name>
    <dbReference type="NCBI Taxonomy" id="670386"/>
    <lineage>
        <taxon>Eukaryota</taxon>
        <taxon>Amoebozoa</taxon>
        <taxon>Evosea</taxon>
        <taxon>Eumycetozoa</taxon>
        <taxon>Dictyostelia</taxon>
        <taxon>Acytosteliales</taxon>
        <taxon>Acytosteliaceae</taxon>
        <taxon>Heterostelium</taxon>
    </lineage>
</organism>
<dbReference type="InParanoid" id="D3BTD1"/>
<dbReference type="EMBL" id="ADBJ01000056">
    <property type="protein sequence ID" value="EFA75348.1"/>
    <property type="molecule type" value="Genomic_DNA"/>
</dbReference>
<dbReference type="RefSeq" id="XP_020427482.1">
    <property type="nucleotide sequence ID" value="XM_020582179.1"/>
</dbReference>
<feature type="compositionally biased region" description="Polar residues" evidence="1">
    <location>
        <begin position="1"/>
        <end position="12"/>
    </location>
</feature>
<gene>
    <name evidence="2" type="ORF">PPL_11425</name>
</gene>
<comment type="caution">
    <text evidence="2">The sequence shown here is derived from an EMBL/GenBank/DDBJ whole genome shotgun (WGS) entry which is preliminary data.</text>
</comment>
<evidence type="ECO:0000313" key="3">
    <source>
        <dbReference type="Proteomes" id="UP000001396"/>
    </source>
</evidence>
<name>D3BTD1_HETP5</name>
<sequence>MPSFNEYNNGRNHSGGSSSSSSKNVELYPQKPWSNELLFDQQDSSNSMENDSDDIDQQQQSSSNTHHHHHQHQQQHHQQQLQHQQNNNNNTIKILPREIPSGITSNGKWTYLYHENEIYIYDIYTGIRMTTFCFIDQKYEVRNHVLYRSIMIVTAVSELRLSDSIYLVAAVVNHQQQVDRSGQWTSKSKHQTV</sequence>
<dbReference type="Proteomes" id="UP000001396">
    <property type="component" value="Unassembled WGS sequence"/>
</dbReference>
<evidence type="ECO:0000256" key="1">
    <source>
        <dbReference type="SAM" id="MobiDB-lite"/>
    </source>
</evidence>
<keyword evidence="3" id="KW-1185">Reference proteome</keyword>
<proteinExistence type="predicted"/>
<feature type="region of interest" description="Disordered" evidence="1">
    <location>
        <begin position="1"/>
        <end position="84"/>
    </location>
</feature>